<protein>
    <submittedName>
        <fullName evidence="2">Uncharacterized protein</fullName>
    </submittedName>
</protein>
<accession>A0A7J6DJW8</accession>
<dbReference type="PANTHER" id="PTHR11885:SF6">
    <property type="entry name" value="SMALL RIBOSOMAL SUBUNIT PROTEIN US15"/>
    <property type="match status" value="1"/>
</dbReference>
<comment type="caution">
    <text evidence="2">The sequence shown here is derived from an EMBL/GenBank/DDBJ whole genome shotgun (WGS) entry which is preliminary data.</text>
</comment>
<dbReference type="InterPro" id="IPR023029">
    <property type="entry name" value="Ribosomal_uS15_arc_euk"/>
</dbReference>
<evidence type="ECO:0000256" key="1">
    <source>
        <dbReference type="SAM" id="MobiDB-lite"/>
    </source>
</evidence>
<name>A0A7J6DJW8_CANSA</name>
<evidence type="ECO:0000313" key="2">
    <source>
        <dbReference type="EMBL" id="KAF4346393.1"/>
    </source>
</evidence>
<gene>
    <name evidence="2" type="ORF">G4B88_030344</name>
</gene>
<dbReference type="AlphaFoldDB" id="A0A7J6DJW8"/>
<keyword evidence="3" id="KW-1185">Reference proteome</keyword>
<dbReference type="EMBL" id="JAATIQ010001025">
    <property type="protein sequence ID" value="KAF4346393.1"/>
    <property type="molecule type" value="Genomic_DNA"/>
</dbReference>
<dbReference type="GO" id="GO:0003735">
    <property type="term" value="F:structural constituent of ribosome"/>
    <property type="evidence" value="ECO:0007669"/>
    <property type="project" value="TreeGrafter"/>
</dbReference>
<dbReference type="GO" id="GO:0022627">
    <property type="term" value="C:cytosolic small ribosomal subunit"/>
    <property type="evidence" value="ECO:0007669"/>
    <property type="project" value="TreeGrafter"/>
</dbReference>
<dbReference type="GO" id="GO:0005730">
    <property type="term" value="C:nucleolus"/>
    <property type="evidence" value="ECO:0007669"/>
    <property type="project" value="TreeGrafter"/>
</dbReference>
<dbReference type="GO" id="GO:0070181">
    <property type="term" value="F:small ribosomal subunit rRNA binding"/>
    <property type="evidence" value="ECO:0007669"/>
    <property type="project" value="TreeGrafter"/>
</dbReference>
<sequence>MNDLNGEANPNHPSLNRNGIVDQHRIVVMVRQNAVESLGQGGHSALGRLPPPRDHRSSSWRSHSHRRLFLFPCNLCLLSPLELARENKVKENFCKFAKKGLTPSQIGVILTVKSVTGSKILRVLKAHVAETTASTILDIKLEWSWLNQVDQSLKFKGEKKSDIIYMKYRRNHRFTVHNMLLKFKFNKWARLLNDDSIKTPIEENN</sequence>
<reference evidence="2 3" key="1">
    <citation type="journal article" date="2020" name="bioRxiv">
        <title>Sequence and annotation of 42 cannabis genomes reveals extensive copy number variation in cannabinoid synthesis and pathogen resistance genes.</title>
        <authorList>
            <person name="Mckernan K.J."/>
            <person name="Helbert Y."/>
            <person name="Kane L.T."/>
            <person name="Ebling H."/>
            <person name="Zhang L."/>
            <person name="Liu B."/>
            <person name="Eaton Z."/>
            <person name="Mclaughlin S."/>
            <person name="Kingan S."/>
            <person name="Baybayan P."/>
            <person name="Concepcion G."/>
            <person name="Jordan M."/>
            <person name="Riva A."/>
            <person name="Barbazuk W."/>
            <person name="Harkins T."/>
        </authorList>
    </citation>
    <scope>NUCLEOTIDE SEQUENCE [LARGE SCALE GENOMIC DNA]</scope>
    <source>
        <strain evidence="3">cv. Jamaican Lion 4</strain>
        <tissue evidence="2">Leaf</tissue>
    </source>
</reference>
<feature type="region of interest" description="Disordered" evidence="1">
    <location>
        <begin position="40"/>
        <end position="59"/>
    </location>
</feature>
<dbReference type="Gene3D" id="4.10.860.130">
    <property type="match status" value="1"/>
</dbReference>
<evidence type="ECO:0000313" key="3">
    <source>
        <dbReference type="Proteomes" id="UP000583929"/>
    </source>
</evidence>
<organism evidence="2 3">
    <name type="scientific">Cannabis sativa</name>
    <name type="common">Hemp</name>
    <name type="synonym">Marijuana</name>
    <dbReference type="NCBI Taxonomy" id="3483"/>
    <lineage>
        <taxon>Eukaryota</taxon>
        <taxon>Viridiplantae</taxon>
        <taxon>Streptophyta</taxon>
        <taxon>Embryophyta</taxon>
        <taxon>Tracheophyta</taxon>
        <taxon>Spermatophyta</taxon>
        <taxon>Magnoliopsida</taxon>
        <taxon>eudicotyledons</taxon>
        <taxon>Gunneridae</taxon>
        <taxon>Pentapetalae</taxon>
        <taxon>rosids</taxon>
        <taxon>fabids</taxon>
        <taxon>Rosales</taxon>
        <taxon>Cannabaceae</taxon>
        <taxon>Cannabis</taxon>
    </lineage>
</organism>
<dbReference type="PANTHER" id="PTHR11885">
    <property type="entry name" value="RIBOSOMAL PROTEIN S15P/S13E"/>
    <property type="match status" value="1"/>
</dbReference>
<dbReference type="Proteomes" id="UP000583929">
    <property type="component" value="Unassembled WGS sequence"/>
</dbReference>
<proteinExistence type="predicted"/>